<dbReference type="AlphaFoldDB" id="A0A561VMK8"/>
<keyword evidence="2" id="KW-1185">Reference proteome</keyword>
<organism evidence="1 2">
    <name type="scientific">Actinoplanes teichomyceticus</name>
    <dbReference type="NCBI Taxonomy" id="1867"/>
    <lineage>
        <taxon>Bacteria</taxon>
        <taxon>Bacillati</taxon>
        <taxon>Actinomycetota</taxon>
        <taxon>Actinomycetes</taxon>
        <taxon>Micromonosporales</taxon>
        <taxon>Micromonosporaceae</taxon>
        <taxon>Actinoplanes</taxon>
    </lineage>
</organism>
<gene>
    <name evidence="1" type="ORF">FHX34_105698</name>
</gene>
<evidence type="ECO:0000313" key="2">
    <source>
        <dbReference type="Proteomes" id="UP000320239"/>
    </source>
</evidence>
<accession>A0A561VMK8</accession>
<protein>
    <submittedName>
        <fullName evidence="1">Uncharacterized protein</fullName>
    </submittedName>
</protein>
<sequence>MRGNGFGEQYGESRTGWRTGQYPPRMTAISRRCLLLSATVGAGAALATSGAVAAQGANAAGVQYYWGFSNTCYAMFFFGHPTTTGVCPAGGGHVYAGYNFGLPHDVAPSEHAQGDWRNCADCQVMFYRGCPDKGRCAAGGGHIMAGYDFVLPHDVTPPPNHQPDWRYRRKYKSLFFDGYEQKERCLAGGGHRQQGYMFVLPYL</sequence>
<dbReference type="EMBL" id="VIWY01000005">
    <property type="protein sequence ID" value="TWG12830.1"/>
    <property type="molecule type" value="Genomic_DNA"/>
</dbReference>
<reference evidence="1 2" key="1">
    <citation type="submission" date="2019-06" db="EMBL/GenBank/DDBJ databases">
        <title>Sequencing the genomes of 1000 actinobacteria strains.</title>
        <authorList>
            <person name="Klenk H.-P."/>
        </authorList>
    </citation>
    <scope>NUCLEOTIDE SEQUENCE [LARGE SCALE GENOMIC DNA]</scope>
    <source>
        <strain evidence="1 2">DSM 43866</strain>
    </source>
</reference>
<evidence type="ECO:0000313" key="1">
    <source>
        <dbReference type="EMBL" id="TWG12830.1"/>
    </source>
</evidence>
<name>A0A561VMK8_ACTTI</name>
<proteinExistence type="predicted"/>
<comment type="caution">
    <text evidence="1">The sequence shown here is derived from an EMBL/GenBank/DDBJ whole genome shotgun (WGS) entry which is preliminary data.</text>
</comment>
<dbReference type="Proteomes" id="UP000320239">
    <property type="component" value="Unassembled WGS sequence"/>
</dbReference>